<dbReference type="AlphaFoldDB" id="A0A6J4NKL9"/>
<sequence length="46" mass="5228">MLTAISDRADFLAWVRAGLYERNWPWTTATRRYVGHSSSATSQLPS</sequence>
<protein>
    <submittedName>
        <fullName evidence="1">Uncharacterized protein</fullName>
    </submittedName>
</protein>
<evidence type="ECO:0000313" key="1">
    <source>
        <dbReference type="EMBL" id="CAA9390803.1"/>
    </source>
</evidence>
<reference evidence="1" key="1">
    <citation type="submission" date="2020-02" db="EMBL/GenBank/DDBJ databases">
        <authorList>
            <person name="Meier V. D."/>
        </authorList>
    </citation>
    <scope>NUCLEOTIDE SEQUENCE</scope>
    <source>
        <strain evidence="1">AVDCRST_MAG75</strain>
    </source>
</reference>
<name>A0A6J4NKL9_9ACTN</name>
<organism evidence="1">
    <name type="scientific">uncultured Propionibacteriaceae bacterium</name>
    <dbReference type="NCBI Taxonomy" id="257457"/>
    <lineage>
        <taxon>Bacteria</taxon>
        <taxon>Bacillati</taxon>
        <taxon>Actinomycetota</taxon>
        <taxon>Actinomycetes</taxon>
        <taxon>Propionibacteriales</taxon>
        <taxon>Propionibacteriaceae</taxon>
        <taxon>environmental samples</taxon>
    </lineage>
</organism>
<dbReference type="EMBL" id="CADCUO010000090">
    <property type="protein sequence ID" value="CAA9390803.1"/>
    <property type="molecule type" value="Genomic_DNA"/>
</dbReference>
<gene>
    <name evidence="1" type="ORF">AVDCRST_MAG75-1555</name>
</gene>
<accession>A0A6J4NKL9</accession>
<proteinExistence type="predicted"/>